<dbReference type="InterPro" id="IPR011519">
    <property type="entry name" value="UnbV_ASPIC"/>
</dbReference>
<dbReference type="PANTHER" id="PTHR16026:SF0">
    <property type="entry name" value="CARTILAGE ACIDIC PROTEIN 1"/>
    <property type="match status" value="1"/>
</dbReference>
<dbReference type="InterPro" id="IPR013517">
    <property type="entry name" value="FG-GAP"/>
</dbReference>
<gene>
    <name evidence="4" type="ORF">HNQ77_000557</name>
</gene>
<comment type="caution">
    <text evidence="4">The sequence shown here is derived from an EMBL/GenBank/DDBJ whole genome shotgun (WGS) entry which is preliminary data.</text>
</comment>
<dbReference type="InterPro" id="IPR046357">
    <property type="entry name" value="PPIase_dom_sf"/>
</dbReference>
<dbReference type="PROSITE" id="PS50198">
    <property type="entry name" value="PPIC_PPIASE_2"/>
    <property type="match status" value="1"/>
</dbReference>
<protein>
    <recommendedName>
        <fullName evidence="3">PpiC domain-containing protein</fullName>
    </recommendedName>
</protein>
<accession>A0A841JS68</accession>
<dbReference type="AlphaFoldDB" id="A0A841JS68"/>
<organism evidence="4 5">
    <name type="scientific">Silvibacterium bohemicum</name>
    <dbReference type="NCBI Taxonomy" id="1577686"/>
    <lineage>
        <taxon>Bacteria</taxon>
        <taxon>Pseudomonadati</taxon>
        <taxon>Acidobacteriota</taxon>
        <taxon>Terriglobia</taxon>
        <taxon>Terriglobales</taxon>
        <taxon>Acidobacteriaceae</taxon>
        <taxon>Silvibacterium</taxon>
    </lineage>
</organism>
<keyword evidence="5" id="KW-1185">Reference proteome</keyword>
<dbReference type="EMBL" id="JACHEK010000001">
    <property type="protein sequence ID" value="MBB6142619.1"/>
    <property type="molecule type" value="Genomic_DNA"/>
</dbReference>
<sequence>MLSVSWLVVHPQVAKVTVRIIVIETQQKAEHVLGELKAGADFATVAKAESVDPTAADGGLLGDVSPDGLRSELREAIQGLRPGQFSGIAHIPSGYAILQIEKSDSRTSEDADALREKSVNDRPVGMDAVSQPLSEQAIVKLPPDTSGLIDVEGAFQTVTKPEGWNRDMATVCRIHDGPLIPILEDNVQKLLHSPDAENLSAMEKMQYHYAAAVLASYKGNMDLAIEEWTNCNSIIQSGLPDAVPMIQEVLGSAYLHRAEMKNGIYDEPGDRCILPPKNPHEHFADSSDSKMAIEYFLQYLKNKPDDLEVKWLLNVAYLTLGQYPSGVPAQYRITAPAQSDPAESIGRFEDVAPAAGLALKQIAGGMLVEDLENNGLLDVLTSGYDSCDHLHYFHNNGDGTFSDWSDRSGLSQIPAGENFIQADFNNDGCIDILILRGGWQNPFPLSLLRNNCDGTFTDVAKQAGLGDLFATQTAVWADIDNDGWVDLFVGNEKGPSQLYRNKGDGTFENISSSAGVDRSAFTKAVVSADYDGDGYPDFFVSNMSGGNFLYHNNGNNTFTEVAAKAGVEASWAGFAAWFFDYDNDGWPDLFVTSDYSSIDETMRTYLKLPHNGRPLRLYKNMRNGTFQDVTAKVGLDKVYMPMGANYGDVDNDGFLDIYLGTGSAEYASLVPNVLLRNKAGKTWVDITASSGTGELHKTHGISFADLENRGHQDIVVEMGGAVPSDAHPVRVFRNPGNANHWINVRLRGVKSNRSAFGAKIKVVAENRDHTVQAFYRQVDSGGSWGASPLAQEIGLGKAVAIKSIEIYWPASKTIQAFKNVPMDEFIDIEESKAQFTKRELPTYRLGAKTALPTLRASQ</sequence>
<dbReference type="InterPro" id="IPR027039">
    <property type="entry name" value="Crtac1"/>
</dbReference>
<evidence type="ECO:0000256" key="2">
    <source>
        <dbReference type="PROSITE-ProRule" id="PRU00278"/>
    </source>
</evidence>
<evidence type="ECO:0000313" key="5">
    <source>
        <dbReference type="Proteomes" id="UP000538666"/>
    </source>
</evidence>
<dbReference type="SUPFAM" id="SSF69318">
    <property type="entry name" value="Integrin alpha N-terminal domain"/>
    <property type="match status" value="1"/>
</dbReference>
<keyword evidence="2" id="KW-0697">Rotamase</keyword>
<dbReference type="Gene3D" id="3.10.50.40">
    <property type="match status" value="1"/>
</dbReference>
<evidence type="ECO:0000256" key="1">
    <source>
        <dbReference type="ARBA" id="ARBA00022729"/>
    </source>
</evidence>
<dbReference type="GO" id="GO:0003755">
    <property type="term" value="F:peptidyl-prolyl cis-trans isomerase activity"/>
    <property type="evidence" value="ECO:0007669"/>
    <property type="project" value="UniProtKB-KW"/>
</dbReference>
<dbReference type="InterPro" id="IPR028994">
    <property type="entry name" value="Integrin_alpha_N"/>
</dbReference>
<keyword evidence="1" id="KW-0732">Signal</keyword>
<dbReference type="PANTHER" id="PTHR16026">
    <property type="entry name" value="CARTILAGE ACIDIC PROTEIN 1"/>
    <property type="match status" value="1"/>
</dbReference>
<reference evidence="4 5" key="1">
    <citation type="submission" date="2020-08" db="EMBL/GenBank/DDBJ databases">
        <title>Genomic Encyclopedia of Type Strains, Phase IV (KMG-IV): sequencing the most valuable type-strain genomes for metagenomic binning, comparative biology and taxonomic classification.</title>
        <authorList>
            <person name="Goeker M."/>
        </authorList>
    </citation>
    <scope>NUCLEOTIDE SEQUENCE [LARGE SCALE GENOMIC DNA]</scope>
    <source>
        <strain evidence="4 5">DSM 103733</strain>
    </source>
</reference>
<dbReference type="InterPro" id="IPR023058">
    <property type="entry name" value="PPIase_PpiC_CS"/>
</dbReference>
<dbReference type="InterPro" id="IPR000297">
    <property type="entry name" value="PPIase_PpiC"/>
</dbReference>
<dbReference type="Gene3D" id="2.130.10.130">
    <property type="entry name" value="Integrin alpha, N-terminal"/>
    <property type="match status" value="2"/>
</dbReference>
<dbReference type="Proteomes" id="UP000538666">
    <property type="component" value="Unassembled WGS sequence"/>
</dbReference>
<dbReference type="Pfam" id="PF07593">
    <property type="entry name" value="UnbV_ASPIC"/>
    <property type="match status" value="1"/>
</dbReference>
<dbReference type="RefSeq" id="WP_050057821.1">
    <property type="nucleotide sequence ID" value="NZ_LBHJ01000001.1"/>
</dbReference>
<dbReference type="SUPFAM" id="SSF54534">
    <property type="entry name" value="FKBP-like"/>
    <property type="match status" value="1"/>
</dbReference>
<evidence type="ECO:0000259" key="3">
    <source>
        <dbReference type="PROSITE" id="PS50198"/>
    </source>
</evidence>
<dbReference type="Pfam" id="PF00639">
    <property type="entry name" value="Rotamase"/>
    <property type="match status" value="1"/>
</dbReference>
<dbReference type="Pfam" id="PF13517">
    <property type="entry name" value="FG-GAP_3"/>
    <property type="match status" value="3"/>
</dbReference>
<keyword evidence="2" id="KW-0413">Isomerase</keyword>
<proteinExistence type="predicted"/>
<name>A0A841JS68_9BACT</name>
<evidence type="ECO:0000313" key="4">
    <source>
        <dbReference type="EMBL" id="MBB6142619.1"/>
    </source>
</evidence>
<feature type="domain" description="PpiC" evidence="3">
    <location>
        <begin position="13"/>
        <end position="102"/>
    </location>
</feature>
<dbReference type="PROSITE" id="PS01096">
    <property type="entry name" value="PPIC_PPIASE_1"/>
    <property type="match status" value="1"/>
</dbReference>